<protein>
    <recommendedName>
        <fullName evidence="2">DUF3961 domain-containing protein</fullName>
    </recommendedName>
</protein>
<dbReference type="Pfam" id="PF13106">
    <property type="entry name" value="DUF3961"/>
    <property type="match status" value="1"/>
</dbReference>
<gene>
    <name evidence="3" type="ORF">SAMN04487767_101478</name>
</gene>
<dbReference type="Proteomes" id="UP000183507">
    <property type="component" value="Unassembled WGS sequence"/>
</dbReference>
<evidence type="ECO:0000259" key="2">
    <source>
        <dbReference type="Pfam" id="PF13106"/>
    </source>
</evidence>
<dbReference type="AlphaFoldDB" id="A0A1G6JPY2"/>
<dbReference type="InterPro" id="IPR025081">
    <property type="entry name" value="DUF3961"/>
</dbReference>
<dbReference type="RefSeq" id="WP_139187161.1">
    <property type="nucleotide sequence ID" value="NZ_FMZR01000001.1"/>
</dbReference>
<keyword evidence="1" id="KW-1133">Transmembrane helix</keyword>
<sequence>MQKISEYFGLETRSDCIWFYGFYTVASVLLLINMLIAHVL</sequence>
<evidence type="ECO:0000256" key="1">
    <source>
        <dbReference type="SAM" id="Phobius"/>
    </source>
</evidence>
<feature type="transmembrane region" description="Helical" evidence="1">
    <location>
        <begin position="17"/>
        <end position="36"/>
    </location>
</feature>
<feature type="domain" description="DUF3961" evidence="2">
    <location>
        <begin position="2"/>
        <end position="31"/>
    </location>
</feature>
<evidence type="ECO:0000313" key="4">
    <source>
        <dbReference type="Proteomes" id="UP000183507"/>
    </source>
</evidence>
<keyword evidence="1" id="KW-0472">Membrane</keyword>
<organism evidence="3 4">
    <name type="scientific">Bacillus wiedmannii</name>
    <dbReference type="NCBI Taxonomy" id="1890302"/>
    <lineage>
        <taxon>Bacteria</taxon>
        <taxon>Bacillati</taxon>
        <taxon>Bacillota</taxon>
        <taxon>Bacilli</taxon>
        <taxon>Bacillales</taxon>
        <taxon>Bacillaceae</taxon>
        <taxon>Bacillus</taxon>
        <taxon>Bacillus cereus group</taxon>
    </lineage>
</organism>
<accession>A0A1G6JPY2</accession>
<name>A0A1G6JPY2_9BACI</name>
<reference evidence="4" key="1">
    <citation type="submission" date="2016-10" db="EMBL/GenBank/DDBJ databases">
        <authorList>
            <person name="Varghese N."/>
        </authorList>
    </citation>
    <scope>NUCLEOTIDE SEQUENCE [LARGE SCALE GENOMIC DNA]</scope>
    <source>
        <strain evidence="4">KPR-7A</strain>
    </source>
</reference>
<evidence type="ECO:0000313" key="3">
    <source>
        <dbReference type="EMBL" id="SDC20800.1"/>
    </source>
</evidence>
<proteinExistence type="predicted"/>
<keyword evidence="1" id="KW-0812">Transmembrane</keyword>
<dbReference type="EMBL" id="FMZR01000001">
    <property type="protein sequence ID" value="SDC20800.1"/>
    <property type="molecule type" value="Genomic_DNA"/>
</dbReference>